<name>A0AAV9X7D3_9PEZI</name>
<feature type="region of interest" description="Disordered" evidence="1">
    <location>
        <begin position="228"/>
        <end position="262"/>
    </location>
</feature>
<keyword evidence="3" id="KW-1185">Reference proteome</keyword>
<dbReference type="Proteomes" id="UP001365542">
    <property type="component" value="Unassembled WGS sequence"/>
</dbReference>
<gene>
    <name evidence="2" type="ORF">TWF694_011699</name>
</gene>
<accession>A0AAV9X7D3</accession>
<evidence type="ECO:0000313" key="2">
    <source>
        <dbReference type="EMBL" id="KAK6537516.1"/>
    </source>
</evidence>
<proteinExistence type="predicted"/>
<protein>
    <submittedName>
        <fullName evidence="2">Uncharacterized protein</fullName>
    </submittedName>
</protein>
<comment type="caution">
    <text evidence="2">The sequence shown here is derived from an EMBL/GenBank/DDBJ whole genome shotgun (WGS) entry which is preliminary data.</text>
</comment>
<evidence type="ECO:0000256" key="1">
    <source>
        <dbReference type="SAM" id="MobiDB-lite"/>
    </source>
</evidence>
<dbReference type="EMBL" id="JAVHJO010000009">
    <property type="protein sequence ID" value="KAK6537516.1"/>
    <property type="molecule type" value="Genomic_DNA"/>
</dbReference>
<dbReference type="AlphaFoldDB" id="A0AAV9X7D3"/>
<reference evidence="2 3" key="1">
    <citation type="submission" date="2019-10" db="EMBL/GenBank/DDBJ databases">
        <authorList>
            <person name="Palmer J.M."/>
        </authorList>
    </citation>
    <scope>NUCLEOTIDE SEQUENCE [LARGE SCALE GENOMIC DNA]</scope>
    <source>
        <strain evidence="2 3">TWF694</strain>
    </source>
</reference>
<evidence type="ECO:0000313" key="3">
    <source>
        <dbReference type="Proteomes" id="UP001365542"/>
    </source>
</evidence>
<sequence length="417" mass="47490">MMPELGYTDDRTKIPEKESEEVDIDGFGQLTLWKIYVAFERKQADLSSSATVSQSFSQEPALASFSSISAGSLPEASPLPEVNLLQNIHLPGLPPIQNYIFSEDSIVFAGQSFLQQPDDVLPELLPQGINFVDDPHEIDPNLEAVPDNAIPIQYQQIPPIQDDIEPIPDSQTAEEIEKFKIEYVEKTFLKNRLLESWTPIGEYDGQNPHGRLNVPRFMRTFRQLSGIPVEPKTQEKRGKGRPRKVLAPGEPAPRPNFNKNWSSKHDYPNGRWEIEDVIAFLKDVEQVMTVQPRIKIHISENVALRVLCRAKGAVFPWVVQEDDLIVILNGGYIRTHSGVWDGWNFDATYSCCPATCDSKMLVQMSQKRGIQGNWRETPKWRGIYRTSVQREDFRDVVYQLYMKRLPDSDSAATYAEQ</sequence>
<organism evidence="2 3">
    <name type="scientific">Orbilia ellipsospora</name>
    <dbReference type="NCBI Taxonomy" id="2528407"/>
    <lineage>
        <taxon>Eukaryota</taxon>
        <taxon>Fungi</taxon>
        <taxon>Dikarya</taxon>
        <taxon>Ascomycota</taxon>
        <taxon>Pezizomycotina</taxon>
        <taxon>Orbiliomycetes</taxon>
        <taxon>Orbiliales</taxon>
        <taxon>Orbiliaceae</taxon>
        <taxon>Orbilia</taxon>
    </lineage>
</organism>